<accession>A0ACB7U9S7</accession>
<protein>
    <submittedName>
        <fullName evidence="1">Phosphate-transporting ATPase protein</fullName>
    </submittedName>
</protein>
<sequence>MRGLVGISRSGYWHSNLPKNLSKDVPMSREAFAPSPPTLPIYRLFSASLTPPNPPTKPTTSRPSPSDIYLYAIKLFLYIYIYISFLRGDLPSQPMEVVSPTPAKSVLPSRSSHCSRPSSSSWISSPYISNGSIGSSNSRHGGSRLRIISRIADSVPWKNQGGTCSSNRTSSSSSACNGNGNGGFGFVFGERVEEKRRRERAAGVVVCSAGAGGIGREEEAIRIPERAKVVALVSLVMCLCNADRVVMSVAVVPLAAKYGWSSSFLGIVQSSFLWGYLFSSVAGGALADRYGGKRVMAWGVALWSLATFLTPWAADHSTAMLLAVRALFGLAEGVALPSMNTLLSRWFPCHERASAVGLSMAGFHLGNVISFLATPIIMSSIGLAGAFSLFASLGFMWLSLWVNGVTNDPGDSPLISTYELQLIRAGKTDVSSSSGSKFPPLRHLLSKLPTWAIIFANVTNNWGYFVLLSWMPVYFKTVYNVNLKQAAWFSAVPWGMMAISGYIAGAASDSLIASGHPVTRVRKIMQSIGFIGPALALLCLKYAQTPNAAAFLMTVALSFSSFSQAGFLLNMQDIAPRYAGFLHGITNSVGTLAAIISTIGTGYFVQWLGSFQAFLTLTSALYFITTIFWNLFATGEQVFY</sequence>
<organism evidence="1 2">
    <name type="scientific">Dioscorea alata</name>
    <name type="common">Purple yam</name>
    <dbReference type="NCBI Taxonomy" id="55571"/>
    <lineage>
        <taxon>Eukaryota</taxon>
        <taxon>Viridiplantae</taxon>
        <taxon>Streptophyta</taxon>
        <taxon>Embryophyta</taxon>
        <taxon>Tracheophyta</taxon>
        <taxon>Spermatophyta</taxon>
        <taxon>Magnoliopsida</taxon>
        <taxon>Liliopsida</taxon>
        <taxon>Dioscoreales</taxon>
        <taxon>Dioscoreaceae</taxon>
        <taxon>Dioscorea</taxon>
    </lineage>
</organism>
<reference evidence="2" key="1">
    <citation type="journal article" date="2022" name="Nat. Commun.">
        <title>Chromosome evolution and the genetic basis of agronomically important traits in greater yam.</title>
        <authorList>
            <person name="Bredeson J.V."/>
            <person name="Lyons J.B."/>
            <person name="Oniyinde I.O."/>
            <person name="Okereke N.R."/>
            <person name="Kolade O."/>
            <person name="Nnabue I."/>
            <person name="Nwadili C.O."/>
            <person name="Hribova E."/>
            <person name="Parker M."/>
            <person name="Nwogha J."/>
            <person name="Shu S."/>
            <person name="Carlson J."/>
            <person name="Kariba R."/>
            <person name="Muthemba S."/>
            <person name="Knop K."/>
            <person name="Barton G.J."/>
            <person name="Sherwood A.V."/>
            <person name="Lopez-Montes A."/>
            <person name="Asiedu R."/>
            <person name="Jamnadass R."/>
            <person name="Muchugi A."/>
            <person name="Goodstein D."/>
            <person name="Egesi C.N."/>
            <person name="Featherston J."/>
            <person name="Asfaw A."/>
            <person name="Simpson G.G."/>
            <person name="Dolezel J."/>
            <person name="Hendre P.S."/>
            <person name="Van Deynze A."/>
            <person name="Kumar P.L."/>
            <person name="Obidiegwu J.E."/>
            <person name="Bhattacharjee R."/>
            <person name="Rokhsar D.S."/>
        </authorList>
    </citation>
    <scope>NUCLEOTIDE SEQUENCE [LARGE SCALE GENOMIC DNA]</scope>
    <source>
        <strain evidence="2">cv. TDa95/00328</strain>
    </source>
</reference>
<keyword evidence="2" id="KW-1185">Reference proteome</keyword>
<comment type="caution">
    <text evidence="1">The sequence shown here is derived from an EMBL/GenBank/DDBJ whole genome shotgun (WGS) entry which is preliminary data.</text>
</comment>
<proteinExistence type="predicted"/>
<name>A0ACB7U9S7_DIOAL</name>
<dbReference type="EMBL" id="CM037028">
    <property type="protein sequence ID" value="KAH7657089.1"/>
    <property type="molecule type" value="Genomic_DNA"/>
</dbReference>
<gene>
    <name evidence="1" type="ORF">IHE45_18G118000</name>
</gene>
<dbReference type="Proteomes" id="UP000827976">
    <property type="component" value="Chromosome 18"/>
</dbReference>
<evidence type="ECO:0000313" key="2">
    <source>
        <dbReference type="Proteomes" id="UP000827976"/>
    </source>
</evidence>
<evidence type="ECO:0000313" key="1">
    <source>
        <dbReference type="EMBL" id="KAH7657089.1"/>
    </source>
</evidence>